<reference evidence="6 7" key="1">
    <citation type="submission" date="2024-04" db="EMBL/GenBank/DDBJ databases">
        <title>The reference genome of an endangered Asteraceae, Deinandra increscens subsp. villosa, native to the Central Coast of California.</title>
        <authorList>
            <person name="Guilliams M."/>
            <person name="Hasenstab-Lehman K."/>
            <person name="Meyer R."/>
            <person name="Mcevoy S."/>
        </authorList>
    </citation>
    <scope>NUCLEOTIDE SEQUENCE [LARGE SCALE GENOMIC DNA]</scope>
    <source>
        <tissue evidence="6">Leaf</tissue>
    </source>
</reference>
<evidence type="ECO:0000313" key="7">
    <source>
        <dbReference type="Proteomes" id="UP001408789"/>
    </source>
</evidence>
<protein>
    <recommendedName>
        <fullName evidence="5">TIR domain-containing protein</fullName>
    </recommendedName>
</protein>
<evidence type="ECO:0000256" key="1">
    <source>
        <dbReference type="ARBA" id="ARBA00022614"/>
    </source>
</evidence>
<dbReference type="GO" id="GO:0051707">
    <property type="term" value="P:response to other organism"/>
    <property type="evidence" value="ECO:0007669"/>
    <property type="project" value="UniProtKB-ARBA"/>
</dbReference>
<dbReference type="InterPro" id="IPR027417">
    <property type="entry name" value="P-loop_NTPase"/>
</dbReference>
<dbReference type="InterPro" id="IPR032675">
    <property type="entry name" value="LRR_dom_sf"/>
</dbReference>
<dbReference type="SUPFAM" id="SSF52540">
    <property type="entry name" value="P-loop containing nucleoside triphosphate hydrolases"/>
    <property type="match status" value="1"/>
</dbReference>
<dbReference type="GO" id="GO:0006952">
    <property type="term" value="P:defense response"/>
    <property type="evidence" value="ECO:0007669"/>
    <property type="project" value="UniProtKB-KW"/>
</dbReference>
<evidence type="ECO:0000256" key="3">
    <source>
        <dbReference type="ARBA" id="ARBA00022821"/>
    </source>
</evidence>
<dbReference type="Proteomes" id="UP001408789">
    <property type="component" value="Unassembled WGS sequence"/>
</dbReference>
<dbReference type="Gene3D" id="3.80.10.10">
    <property type="entry name" value="Ribonuclease Inhibitor"/>
    <property type="match status" value="3"/>
</dbReference>
<dbReference type="Pfam" id="PF23598">
    <property type="entry name" value="LRR_14"/>
    <property type="match status" value="1"/>
</dbReference>
<dbReference type="Pfam" id="PF23282">
    <property type="entry name" value="WHD_ROQ1"/>
    <property type="match status" value="1"/>
</dbReference>
<dbReference type="SUPFAM" id="SSF52058">
    <property type="entry name" value="L domain-like"/>
    <property type="match status" value="3"/>
</dbReference>
<feature type="domain" description="TIR" evidence="5">
    <location>
        <begin position="10"/>
        <end position="174"/>
    </location>
</feature>
<dbReference type="InterPro" id="IPR055414">
    <property type="entry name" value="LRR_R13L4/SHOC2-like"/>
</dbReference>
<dbReference type="PANTHER" id="PTHR11017">
    <property type="entry name" value="LEUCINE-RICH REPEAT-CONTAINING PROTEIN"/>
    <property type="match status" value="1"/>
</dbReference>
<accession>A0AAP0DUW8</accession>
<dbReference type="GO" id="GO:0007165">
    <property type="term" value="P:signal transduction"/>
    <property type="evidence" value="ECO:0007669"/>
    <property type="project" value="InterPro"/>
</dbReference>
<dbReference type="PANTHER" id="PTHR11017:SF544">
    <property type="entry name" value="ADP-RIBOSYL CYCLASE_CYCLIC ADP-RIBOSE HYDROLASE"/>
    <property type="match status" value="1"/>
</dbReference>
<name>A0AAP0DUW8_9ASTR</name>
<evidence type="ECO:0000256" key="4">
    <source>
        <dbReference type="ARBA" id="ARBA00023027"/>
    </source>
</evidence>
<dbReference type="PROSITE" id="PS50104">
    <property type="entry name" value="TIR"/>
    <property type="match status" value="1"/>
</dbReference>
<keyword evidence="3" id="KW-0611">Plant defense</keyword>
<keyword evidence="1" id="KW-0433">Leucine-rich repeat</keyword>
<dbReference type="SUPFAM" id="SSF52200">
    <property type="entry name" value="Toll/Interleukin receptor TIR domain"/>
    <property type="match status" value="1"/>
</dbReference>
<keyword evidence="4" id="KW-0520">NAD</keyword>
<dbReference type="Pfam" id="PF00931">
    <property type="entry name" value="NB-ARC"/>
    <property type="match status" value="1"/>
</dbReference>
<organism evidence="6 7">
    <name type="scientific">Deinandra increscens subsp. villosa</name>
    <dbReference type="NCBI Taxonomy" id="3103831"/>
    <lineage>
        <taxon>Eukaryota</taxon>
        <taxon>Viridiplantae</taxon>
        <taxon>Streptophyta</taxon>
        <taxon>Embryophyta</taxon>
        <taxon>Tracheophyta</taxon>
        <taxon>Spermatophyta</taxon>
        <taxon>Magnoliopsida</taxon>
        <taxon>eudicotyledons</taxon>
        <taxon>Gunneridae</taxon>
        <taxon>Pentapetalae</taxon>
        <taxon>asterids</taxon>
        <taxon>campanulids</taxon>
        <taxon>Asterales</taxon>
        <taxon>Asteraceae</taxon>
        <taxon>Asteroideae</taxon>
        <taxon>Heliantheae alliance</taxon>
        <taxon>Madieae</taxon>
        <taxon>Madiinae</taxon>
        <taxon>Deinandra</taxon>
    </lineage>
</organism>
<dbReference type="InterPro" id="IPR044974">
    <property type="entry name" value="Disease_R_plants"/>
</dbReference>
<dbReference type="Gene3D" id="3.40.50.300">
    <property type="entry name" value="P-loop containing nucleotide triphosphate hydrolases"/>
    <property type="match status" value="1"/>
</dbReference>
<dbReference type="Gene3D" id="3.40.50.10140">
    <property type="entry name" value="Toll/interleukin-1 receptor homology (TIR) domain"/>
    <property type="match status" value="1"/>
</dbReference>
<dbReference type="FunFam" id="3.40.50.10140:FF:000007">
    <property type="entry name" value="Disease resistance protein (TIR-NBS-LRR class)"/>
    <property type="match status" value="1"/>
</dbReference>
<keyword evidence="2" id="KW-0677">Repeat</keyword>
<proteinExistence type="predicted"/>
<dbReference type="Gene3D" id="1.10.8.430">
    <property type="entry name" value="Helical domain of apoptotic protease-activating factors"/>
    <property type="match status" value="1"/>
</dbReference>
<dbReference type="EMBL" id="JBCNJP010000007">
    <property type="protein sequence ID" value="KAK9077603.1"/>
    <property type="molecule type" value="Genomic_DNA"/>
</dbReference>
<dbReference type="PRINTS" id="PR00364">
    <property type="entry name" value="DISEASERSIST"/>
</dbReference>
<dbReference type="InterPro" id="IPR042197">
    <property type="entry name" value="Apaf_helical"/>
</dbReference>
<dbReference type="InterPro" id="IPR058192">
    <property type="entry name" value="WHD_ROQ1-like"/>
</dbReference>
<dbReference type="Pfam" id="PF01582">
    <property type="entry name" value="TIR"/>
    <property type="match status" value="1"/>
</dbReference>
<dbReference type="GO" id="GO:0043531">
    <property type="term" value="F:ADP binding"/>
    <property type="evidence" value="ECO:0007669"/>
    <property type="project" value="InterPro"/>
</dbReference>
<evidence type="ECO:0000313" key="6">
    <source>
        <dbReference type="EMBL" id="KAK9077603.1"/>
    </source>
</evidence>
<evidence type="ECO:0000259" key="5">
    <source>
        <dbReference type="PROSITE" id="PS50104"/>
    </source>
</evidence>
<dbReference type="SMART" id="SM00255">
    <property type="entry name" value="TIR"/>
    <property type="match status" value="1"/>
</dbReference>
<comment type="caution">
    <text evidence="6">The sequence shown here is derived from an EMBL/GenBank/DDBJ whole genome shotgun (WGS) entry which is preliminary data.</text>
</comment>
<dbReference type="InterPro" id="IPR002182">
    <property type="entry name" value="NB-ARC"/>
</dbReference>
<evidence type="ECO:0000256" key="2">
    <source>
        <dbReference type="ARBA" id="ARBA00022737"/>
    </source>
</evidence>
<sequence length="1339" mass="154018">MAFSSIQKNFKYDVFLSFRGEDTRKNFVDHLYHALKQRGINTYKDDEEIKKGKRITDELIRSIEDSKFYIIVFSKNYASSSWCLDELVKIMECQNMIEHTAYPLFYDVEPTEVRKQSGAVGDAFAEHVNEEAAGRWRDALKEAADLAGRELKNTFDGHEAKFIQKVVEDISLELHFIDLSIHEKLVGMETRVKDVVTSLETDINDVRMIGIKGIGGGGKTTLARVVFDRISIMFEGSSFIEDVRENSKGSMGGLKSLKKQILSDVLHDRDIAIKGVSDFKKMMCARKVLVVLDDVDHINQLEALAGELNWFKPGSRIIITTRDEQVLVAHGVPKNLILNVNLLSPGEATFLFNNYAFGRAIPNQRYEMLSNQVVCYAGGLPLTIKVLGSFLSGKDELEWTDALERLKTIPLKETLEILELSYESLEKEYKEIFLDVACILKGWDKEEAMRALECRGFHARIGLKVLELKSLITVSESGRLGMHDHIEELGKNIIRRLHPEDPSRHSRLWNHDEIEDILVEDKGTEETRCIKLRWVDPVIFMKGLRKMEELRFLDVIYFYNIDYRDIGEDSLYLPNRLQYLRWDGYPFKYLPNNFQAYNLVGLTMHFGNIDQLWKVGERKVLKKLRFIDLFSCKLRSLDIGLMPNLERLNLVSCYTLVEFHTTVKNSNLKYLNISKSPLRTLDLEWAQNLDTLKVDQESMNCMTQLCMPVKSLKLKHLTIHCSNLNTLNIMRFVNLETLDLECNGFVELHFPIEKLKRLRLIRSSMKTINLSGTRNLEALDLTSCKDLLELQMPLESPELKTIGLTCSKLRTLNLTGAHNLKVLDLKQCEDLVELQMPIENPKVKIINIRCSKLRTLNLTRCWNLESLELEQCEDLVELQMPIESHELKSINIRCFKLRTLKLMGSRNLERLDLVQCEDLVELHIPNESPNLKAINIPCSKLRILNLTGSRNLERLDIRQCEDLVELHMPIESPNLKAIIIPCSKLRTLNLKGCQNLERIYLEQCEMLVDLHMPIESPELKCIYISYSKLRTLNLTGSWNLERLDLEQCKDLVELQMPIKSPLLKSISIRCSKLSTFNMGRSPYLECLYLHDCFNLVEIHVLVGYLSGSVRFKPFLVNQGLPMVGSFDDLHLIARSLAICSLHPDNNLPKFHFECIYKELLLSSTRNLAELITNFGFCACSNLASLSRIICGLQHLRKLTLEGDIPEVPKELDKLECLQELTLLSTNIEHLPDSICMLKHLKLLRLKSCWFLKQLPEDLGRLECLEELYLTDCTSLRDIPNSICEMKLLVCFHLTNCILVERLPKGIGRLKCLKELNIQGTGISDIPESIFELEDLRFIL</sequence>
<dbReference type="InterPro" id="IPR035897">
    <property type="entry name" value="Toll_tir_struct_dom_sf"/>
</dbReference>
<keyword evidence="7" id="KW-1185">Reference proteome</keyword>
<dbReference type="InterPro" id="IPR000157">
    <property type="entry name" value="TIR_dom"/>
</dbReference>
<gene>
    <name evidence="6" type="ORF">SSX86_005940</name>
</gene>